<organism evidence="1 2">
    <name type="scientific">Granulicella rosea</name>
    <dbReference type="NCBI Taxonomy" id="474952"/>
    <lineage>
        <taxon>Bacteria</taxon>
        <taxon>Pseudomonadati</taxon>
        <taxon>Acidobacteriota</taxon>
        <taxon>Terriglobia</taxon>
        <taxon>Terriglobales</taxon>
        <taxon>Acidobacteriaceae</taxon>
        <taxon>Granulicella</taxon>
    </lineage>
</organism>
<keyword evidence="1" id="KW-0808">Transferase</keyword>
<name>A0A239HJB5_9BACT</name>
<protein>
    <submittedName>
        <fullName evidence="1">Nucleotidyl transferase AbiEii toxin, Type IV TA system</fullName>
    </submittedName>
</protein>
<proteinExistence type="predicted"/>
<dbReference type="AlphaFoldDB" id="A0A239HJB5"/>
<evidence type="ECO:0000313" key="1">
    <source>
        <dbReference type="EMBL" id="SNS81221.1"/>
    </source>
</evidence>
<dbReference type="Pfam" id="PF08843">
    <property type="entry name" value="AbiEii"/>
    <property type="match status" value="1"/>
</dbReference>
<accession>A0A239HJB5</accession>
<evidence type="ECO:0000313" key="2">
    <source>
        <dbReference type="Proteomes" id="UP000198356"/>
    </source>
</evidence>
<reference evidence="1 2" key="1">
    <citation type="submission" date="2017-06" db="EMBL/GenBank/DDBJ databases">
        <authorList>
            <person name="Kim H.J."/>
            <person name="Triplett B.A."/>
        </authorList>
    </citation>
    <scope>NUCLEOTIDE SEQUENCE [LARGE SCALE GENOMIC DNA]</scope>
    <source>
        <strain evidence="1 2">DSM 18704</strain>
    </source>
</reference>
<dbReference type="InterPro" id="IPR014942">
    <property type="entry name" value="AbiEii"/>
</dbReference>
<dbReference type="EMBL" id="FZOU01000002">
    <property type="protein sequence ID" value="SNS81221.1"/>
    <property type="molecule type" value="Genomic_DNA"/>
</dbReference>
<sequence length="191" mass="21684">MERIKEDQDYEGIRATFLGYLENARLPVQIDIGFGDAITPAPVETSFPTLLEFPAPLLLAYPRETVVAEKFEALVKLGMANTRMKDFHDLRTISQMFSFTGASLSEAIRRTFERRKTTLPLELLPIALTPEFYDDETKQKQWNAFVTKNKLYIEPIGLRDVTATIENFILPVLNEQSATSLLWGPGGPWKT</sequence>
<gene>
    <name evidence="1" type="ORF">SAMN05421770_102418</name>
</gene>
<dbReference type="GO" id="GO:0016740">
    <property type="term" value="F:transferase activity"/>
    <property type="evidence" value="ECO:0007669"/>
    <property type="project" value="UniProtKB-KW"/>
</dbReference>
<dbReference type="Proteomes" id="UP000198356">
    <property type="component" value="Unassembled WGS sequence"/>
</dbReference>
<keyword evidence="2" id="KW-1185">Reference proteome</keyword>